<keyword evidence="4 6" id="KW-1133">Transmembrane helix</keyword>
<name>A0A5C5U904_9GAMM</name>
<gene>
    <name evidence="7" type="ORF">FQY83_05040</name>
</gene>
<protein>
    <recommendedName>
        <fullName evidence="6">SURF1-like protein</fullName>
    </recommendedName>
</protein>
<dbReference type="InterPro" id="IPR002994">
    <property type="entry name" value="Surf1/Shy1"/>
</dbReference>
<comment type="caution">
    <text evidence="7">The sequence shown here is derived from an EMBL/GenBank/DDBJ whole genome shotgun (WGS) entry which is preliminary data.</text>
</comment>
<keyword evidence="3 6" id="KW-0812">Transmembrane</keyword>
<evidence type="ECO:0000313" key="7">
    <source>
        <dbReference type="EMBL" id="TWT22397.1"/>
    </source>
</evidence>
<evidence type="ECO:0000256" key="1">
    <source>
        <dbReference type="ARBA" id="ARBA00004370"/>
    </source>
</evidence>
<evidence type="ECO:0000256" key="2">
    <source>
        <dbReference type="ARBA" id="ARBA00007165"/>
    </source>
</evidence>
<organism evidence="7 8">
    <name type="scientific">Luteimonas marina</name>
    <dbReference type="NCBI Taxonomy" id="488485"/>
    <lineage>
        <taxon>Bacteria</taxon>
        <taxon>Pseudomonadati</taxon>
        <taxon>Pseudomonadota</taxon>
        <taxon>Gammaproteobacteria</taxon>
        <taxon>Lysobacterales</taxon>
        <taxon>Lysobacteraceae</taxon>
        <taxon>Luteimonas</taxon>
    </lineage>
</organism>
<evidence type="ECO:0000256" key="6">
    <source>
        <dbReference type="RuleBase" id="RU363076"/>
    </source>
</evidence>
<dbReference type="Proteomes" id="UP000319980">
    <property type="component" value="Unassembled WGS sequence"/>
</dbReference>
<evidence type="ECO:0000313" key="8">
    <source>
        <dbReference type="Proteomes" id="UP000319980"/>
    </source>
</evidence>
<accession>A0A5C5U904</accession>
<dbReference type="OrthoDB" id="9789940at2"/>
<dbReference type="AlphaFoldDB" id="A0A5C5U904"/>
<dbReference type="PROSITE" id="PS50895">
    <property type="entry name" value="SURF1"/>
    <property type="match status" value="1"/>
</dbReference>
<evidence type="ECO:0000256" key="4">
    <source>
        <dbReference type="ARBA" id="ARBA00022989"/>
    </source>
</evidence>
<dbReference type="PANTHER" id="PTHR23427:SF2">
    <property type="entry name" value="SURFEIT LOCUS PROTEIN 1"/>
    <property type="match status" value="1"/>
</dbReference>
<dbReference type="Pfam" id="PF02104">
    <property type="entry name" value="SURF1"/>
    <property type="match status" value="1"/>
</dbReference>
<reference evidence="7 8" key="1">
    <citation type="journal article" date="2008" name="Int. J. Syst. Evol. Microbiol.">
        <title>Luteimonas marina sp. nov., isolated from seawater.</title>
        <authorList>
            <person name="Baik K.S."/>
            <person name="Park S.C."/>
            <person name="Kim M.S."/>
            <person name="Kim E.M."/>
            <person name="Park C."/>
            <person name="Chun J."/>
            <person name="Seong C.N."/>
        </authorList>
    </citation>
    <scope>NUCLEOTIDE SEQUENCE [LARGE SCALE GENOMIC DNA]</scope>
    <source>
        <strain evidence="7 8">FR1330</strain>
    </source>
</reference>
<sequence>MSIRRTRVIGWTLALLAMALFASLGRWQLGRMHEKQAMLDAVAATLAERNPRPLSAAGDPARQRDFDWAAGEGAFLDGPAVLLDNQQQGGRPGVRAYRAFRPLGAPPLLVELGWLPLPGDRATPSVDLPPGAIRVQGLLVPPPSPGLARADLRPADNAVDVVVTRLDAGSLAAAVGVEVLPPRVLKLDPALPLGHARDLDVLPNTLPPDKHLGYAVQWFGLALAVLATALILSFRRPHR</sequence>
<evidence type="ECO:0000256" key="5">
    <source>
        <dbReference type="ARBA" id="ARBA00023136"/>
    </source>
</evidence>
<feature type="transmembrane region" description="Helical" evidence="6">
    <location>
        <begin position="212"/>
        <end position="234"/>
    </location>
</feature>
<comment type="subcellular location">
    <subcellularLocation>
        <location evidence="6">Cell membrane</location>
        <topology evidence="6">Multi-pass membrane protein</topology>
    </subcellularLocation>
    <subcellularLocation>
        <location evidence="1">Membrane</location>
    </subcellularLocation>
</comment>
<dbReference type="GO" id="GO:0005886">
    <property type="term" value="C:plasma membrane"/>
    <property type="evidence" value="ECO:0007669"/>
    <property type="project" value="UniProtKB-SubCell"/>
</dbReference>
<dbReference type="InterPro" id="IPR045214">
    <property type="entry name" value="Surf1/Surf4"/>
</dbReference>
<comment type="similarity">
    <text evidence="2 6">Belongs to the SURF1 family.</text>
</comment>
<keyword evidence="8" id="KW-1185">Reference proteome</keyword>
<dbReference type="EMBL" id="VOHK01000002">
    <property type="protein sequence ID" value="TWT22397.1"/>
    <property type="molecule type" value="Genomic_DNA"/>
</dbReference>
<keyword evidence="5 6" id="KW-0472">Membrane</keyword>
<proteinExistence type="inferred from homology"/>
<keyword evidence="6" id="KW-1003">Cell membrane</keyword>
<comment type="caution">
    <text evidence="6">Lacks conserved residue(s) required for the propagation of feature annotation.</text>
</comment>
<dbReference type="PANTHER" id="PTHR23427">
    <property type="entry name" value="SURFEIT LOCUS PROTEIN"/>
    <property type="match status" value="1"/>
</dbReference>
<evidence type="ECO:0000256" key="3">
    <source>
        <dbReference type="ARBA" id="ARBA00022692"/>
    </source>
</evidence>
<dbReference type="CDD" id="cd06662">
    <property type="entry name" value="SURF1"/>
    <property type="match status" value="1"/>
</dbReference>